<name>A0A6G1CD23_9ORYZ</name>
<sequence>MAAVLARLHLSAIAGKQQLQYALRRPPVARLPRQRRDSPQPLLCTVPFLGSNCSSRRLKYNAAAEVSLGDKVTADHHTVVEALDDELGPEEHPGAGSSPPSSREYHSVARRRMIDGGGEKTKRPGRGGSKNGPLGWGEPRPGGGPHTD</sequence>
<proteinExistence type="predicted"/>
<protein>
    <submittedName>
        <fullName evidence="2">Uncharacterized protein</fullName>
    </submittedName>
</protein>
<evidence type="ECO:0000313" key="2">
    <source>
        <dbReference type="EMBL" id="KAF0897674.1"/>
    </source>
</evidence>
<dbReference type="AlphaFoldDB" id="A0A6G1CD23"/>
<gene>
    <name evidence="2" type="ORF">E2562_000392</name>
</gene>
<accession>A0A6G1CD23</accession>
<comment type="caution">
    <text evidence="2">The sequence shown here is derived from an EMBL/GenBank/DDBJ whole genome shotgun (WGS) entry which is preliminary data.</text>
</comment>
<dbReference type="EMBL" id="SPHZ02000009">
    <property type="protein sequence ID" value="KAF0897674.1"/>
    <property type="molecule type" value="Genomic_DNA"/>
</dbReference>
<dbReference type="Proteomes" id="UP000479710">
    <property type="component" value="Unassembled WGS sequence"/>
</dbReference>
<evidence type="ECO:0000256" key="1">
    <source>
        <dbReference type="SAM" id="MobiDB-lite"/>
    </source>
</evidence>
<organism evidence="2 3">
    <name type="scientific">Oryza meyeriana var. granulata</name>
    <dbReference type="NCBI Taxonomy" id="110450"/>
    <lineage>
        <taxon>Eukaryota</taxon>
        <taxon>Viridiplantae</taxon>
        <taxon>Streptophyta</taxon>
        <taxon>Embryophyta</taxon>
        <taxon>Tracheophyta</taxon>
        <taxon>Spermatophyta</taxon>
        <taxon>Magnoliopsida</taxon>
        <taxon>Liliopsida</taxon>
        <taxon>Poales</taxon>
        <taxon>Poaceae</taxon>
        <taxon>BOP clade</taxon>
        <taxon>Oryzoideae</taxon>
        <taxon>Oryzeae</taxon>
        <taxon>Oryzinae</taxon>
        <taxon>Oryza</taxon>
        <taxon>Oryza meyeriana</taxon>
    </lineage>
</organism>
<evidence type="ECO:0000313" key="3">
    <source>
        <dbReference type="Proteomes" id="UP000479710"/>
    </source>
</evidence>
<keyword evidence="3" id="KW-1185">Reference proteome</keyword>
<reference evidence="2 3" key="1">
    <citation type="submission" date="2019-11" db="EMBL/GenBank/DDBJ databases">
        <title>Whole genome sequence of Oryza granulata.</title>
        <authorList>
            <person name="Li W."/>
        </authorList>
    </citation>
    <scope>NUCLEOTIDE SEQUENCE [LARGE SCALE GENOMIC DNA]</scope>
    <source>
        <strain evidence="3">cv. Menghai</strain>
        <tissue evidence="2">Leaf</tissue>
    </source>
</reference>
<feature type="compositionally biased region" description="Basic and acidic residues" evidence="1">
    <location>
        <begin position="103"/>
        <end position="122"/>
    </location>
</feature>
<feature type="region of interest" description="Disordered" evidence="1">
    <location>
        <begin position="70"/>
        <end position="148"/>
    </location>
</feature>